<sequence>MKHKRPLVKARFAAGLALLAGSMGLSS</sequence>
<dbReference type="EMBL" id="UOFN01000013">
    <property type="protein sequence ID" value="VAW73397.1"/>
    <property type="molecule type" value="Genomic_DNA"/>
</dbReference>
<organism evidence="2">
    <name type="scientific">hydrothermal vent metagenome</name>
    <dbReference type="NCBI Taxonomy" id="652676"/>
    <lineage>
        <taxon>unclassified sequences</taxon>
        <taxon>metagenomes</taxon>
        <taxon>ecological metagenomes</taxon>
    </lineage>
</organism>
<accession>A0A3B0YCS9</accession>
<dbReference type="AlphaFoldDB" id="A0A3B0YCS9"/>
<evidence type="ECO:0000256" key="1">
    <source>
        <dbReference type="SAM" id="Phobius"/>
    </source>
</evidence>
<evidence type="ECO:0000313" key="2">
    <source>
        <dbReference type="EMBL" id="VAW73397.1"/>
    </source>
</evidence>
<protein>
    <submittedName>
        <fullName evidence="2">Uncharacterized protein</fullName>
    </submittedName>
</protein>
<gene>
    <name evidence="2" type="ORF">MNBD_GAMMA15-680</name>
</gene>
<feature type="transmembrane region" description="Helical" evidence="1">
    <location>
        <begin position="7"/>
        <end position="25"/>
    </location>
</feature>
<feature type="non-terminal residue" evidence="2">
    <location>
        <position position="27"/>
    </location>
</feature>
<proteinExistence type="predicted"/>
<name>A0A3B0YCS9_9ZZZZ</name>
<reference evidence="2" key="1">
    <citation type="submission" date="2018-06" db="EMBL/GenBank/DDBJ databases">
        <authorList>
            <person name="Zhirakovskaya E."/>
        </authorList>
    </citation>
    <scope>NUCLEOTIDE SEQUENCE</scope>
</reference>
<keyword evidence="1" id="KW-1133">Transmembrane helix</keyword>
<keyword evidence="1" id="KW-0472">Membrane</keyword>
<keyword evidence="1" id="KW-0812">Transmembrane</keyword>